<gene>
    <name evidence="1" type="ORF">EWU23_00255</name>
</gene>
<dbReference type="Proteomes" id="UP001318301">
    <property type="component" value="Unassembled WGS sequence"/>
</dbReference>
<proteinExistence type="predicted"/>
<dbReference type="RefSeq" id="WP_166227657.1">
    <property type="nucleotide sequence ID" value="NZ_CBCSIJ010000015.1"/>
</dbReference>
<comment type="caution">
    <text evidence="1">The sequence shown here is derived from an EMBL/GenBank/DDBJ whole genome shotgun (WGS) entry which is preliminary data.</text>
</comment>
<organism evidence="1 2">
    <name type="scientific">Aquirufa beregesia</name>
    <dbReference type="NCBI Taxonomy" id="2516556"/>
    <lineage>
        <taxon>Bacteria</taxon>
        <taxon>Pseudomonadati</taxon>
        <taxon>Bacteroidota</taxon>
        <taxon>Cytophagia</taxon>
        <taxon>Cytophagales</taxon>
        <taxon>Flectobacillaceae</taxon>
        <taxon>Aquirufa</taxon>
    </lineage>
</organism>
<sequence length="280" mass="31229">MITNVDYNYPLVISKGYFNGRTVAVPPFPDYLSYYHVHFMRYIYYLCIMNAKGNYPNGLSIEEILKGFELNKGKICEPRITKILIGEAPPPNPMNYFYNPTPLRWNPTTGNPSLSQTWTSAIKNSLFPGMAFPDTVSFLEACAREGFLLLDLFPYAIKYSGRGNANYSQACISSWGVGPTTYPHNIINTLNYLICYIQKTIAIGFALTSFGRIILFDVGAVGSFNAWCLANAITLDPPGPLDQIRVVAPLVPPNASKYLRICHRRPMLSPCSTLLKLAGI</sequence>
<accession>A0ABX0ES95</accession>
<evidence type="ECO:0000313" key="2">
    <source>
        <dbReference type="Proteomes" id="UP001318301"/>
    </source>
</evidence>
<reference evidence="1 2" key="1">
    <citation type="submission" date="2019-02" db="EMBL/GenBank/DDBJ databases">
        <title>Genome of a new Bacteroidetes strain.</title>
        <authorList>
            <person name="Pitt A."/>
        </authorList>
    </citation>
    <scope>NUCLEOTIDE SEQUENCE [LARGE SCALE GENOMIC DNA]</scope>
    <source>
        <strain evidence="1 2">50C-KIRBA</strain>
    </source>
</reference>
<keyword evidence="2" id="KW-1185">Reference proteome</keyword>
<name>A0ABX0ES95_9BACT</name>
<protein>
    <submittedName>
        <fullName evidence="1">Uncharacterized protein</fullName>
    </submittedName>
</protein>
<dbReference type="EMBL" id="SEWW01000001">
    <property type="protein sequence ID" value="NGZ42901.1"/>
    <property type="molecule type" value="Genomic_DNA"/>
</dbReference>
<evidence type="ECO:0000313" key="1">
    <source>
        <dbReference type="EMBL" id="NGZ42901.1"/>
    </source>
</evidence>